<dbReference type="PANTHER" id="PTHR43194">
    <property type="entry name" value="HYDROLASE ALPHA/BETA FOLD FAMILY"/>
    <property type="match status" value="1"/>
</dbReference>
<organism evidence="1 2">
    <name type="scientific">Pedococcus ginsenosidimutans</name>
    <dbReference type="NCBI Taxonomy" id="490570"/>
    <lineage>
        <taxon>Bacteria</taxon>
        <taxon>Bacillati</taxon>
        <taxon>Actinomycetota</taxon>
        <taxon>Actinomycetes</taxon>
        <taxon>Micrococcales</taxon>
        <taxon>Intrasporangiaceae</taxon>
        <taxon>Pedococcus</taxon>
    </lineage>
</organism>
<dbReference type="InterPro" id="IPR000073">
    <property type="entry name" value="AB_hydrolase_1"/>
</dbReference>
<proteinExistence type="predicted"/>
<dbReference type="PRINTS" id="PR00111">
    <property type="entry name" value="ABHYDROLASE"/>
</dbReference>
<dbReference type="GO" id="GO:0016787">
    <property type="term" value="F:hydrolase activity"/>
    <property type="evidence" value="ECO:0007669"/>
    <property type="project" value="UniProtKB-KW"/>
</dbReference>
<reference evidence="2" key="1">
    <citation type="journal article" date="2019" name="Int. J. Syst. Evol. Microbiol.">
        <title>The Global Catalogue of Microorganisms (GCM) 10K type strain sequencing project: providing services to taxonomists for standard genome sequencing and annotation.</title>
        <authorList>
            <consortium name="The Broad Institute Genomics Platform"/>
            <consortium name="The Broad Institute Genome Sequencing Center for Infectious Disease"/>
            <person name="Wu L."/>
            <person name="Ma J."/>
        </authorList>
    </citation>
    <scope>NUCLEOTIDE SEQUENCE [LARGE SCALE GENOMIC DNA]</scope>
    <source>
        <strain evidence="2">JCM 18961</strain>
    </source>
</reference>
<keyword evidence="2" id="KW-1185">Reference proteome</keyword>
<sequence length="278" mass="29693">MSGSRFIKTAVGRLKVTTAGRGAPAVLWHSLFVDERSWQRLAAELAKDRQLVLVTGPGHGESGDLGRRYDLLQCARATVEVLDALGVAEPVDWVGNAWGGHVGIRFATAYPSRVRSLVTIGTPVQALTTSERVRTRTLLLVHQLLGPAGFLVDAVVETLLSPQTRASDTDAVQLVRRSFVEAAPGQLRNAVASISLHREDLTALLPGITIPTLMITGEQHSGWTPTQSAGAVATMPDGRAAAVADAAYLVPLERPEAVLELLRAFWATALAETSKVLE</sequence>
<dbReference type="InterPro" id="IPR004142">
    <property type="entry name" value="NDRG"/>
</dbReference>
<dbReference type="InterPro" id="IPR050228">
    <property type="entry name" value="Carboxylesterase_BioH"/>
</dbReference>
<dbReference type="Gene3D" id="3.40.50.1820">
    <property type="entry name" value="alpha/beta hydrolase"/>
    <property type="match status" value="1"/>
</dbReference>
<name>A0ABP8YGQ7_9MICO</name>
<dbReference type="Proteomes" id="UP001500556">
    <property type="component" value="Unassembled WGS sequence"/>
</dbReference>
<dbReference type="SUPFAM" id="SSF53474">
    <property type="entry name" value="alpha/beta-Hydrolases"/>
    <property type="match status" value="1"/>
</dbReference>
<protein>
    <submittedName>
        <fullName evidence="1">Alpha/beta fold hydrolase</fullName>
    </submittedName>
</protein>
<accession>A0ABP8YGQ7</accession>
<evidence type="ECO:0000313" key="1">
    <source>
        <dbReference type="EMBL" id="GAA4728717.1"/>
    </source>
</evidence>
<comment type="caution">
    <text evidence="1">The sequence shown here is derived from an EMBL/GenBank/DDBJ whole genome shotgun (WGS) entry which is preliminary data.</text>
</comment>
<dbReference type="RefSeq" id="WP_345504497.1">
    <property type="nucleotide sequence ID" value="NZ_BAABLO010000012.1"/>
</dbReference>
<gene>
    <name evidence="1" type="ORF">GCM10025782_29400</name>
</gene>
<dbReference type="Pfam" id="PF03096">
    <property type="entry name" value="Ndr"/>
    <property type="match status" value="1"/>
</dbReference>
<keyword evidence="1" id="KW-0378">Hydrolase</keyword>
<dbReference type="PANTHER" id="PTHR43194:SF5">
    <property type="entry name" value="PIMELOYL-[ACYL-CARRIER PROTEIN] METHYL ESTER ESTERASE"/>
    <property type="match status" value="1"/>
</dbReference>
<dbReference type="InterPro" id="IPR029058">
    <property type="entry name" value="AB_hydrolase_fold"/>
</dbReference>
<evidence type="ECO:0000313" key="2">
    <source>
        <dbReference type="Proteomes" id="UP001500556"/>
    </source>
</evidence>
<dbReference type="EMBL" id="BAABLO010000012">
    <property type="protein sequence ID" value="GAA4728717.1"/>
    <property type="molecule type" value="Genomic_DNA"/>
</dbReference>